<evidence type="ECO:0000256" key="3">
    <source>
        <dbReference type="ARBA" id="ARBA00022448"/>
    </source>
</evidence>
<evidence type="ECO:0000313" key="11">
    <source>
        <dbReference type="Proteomes" id="UP001307889"/>
    </source>
</evidence>
<comment type="similarity">
    <text evidence="2 9">Belongs to the dicarboxylate/amino acid:cation symporter (DAACS) (TC 2.A.23) family.</text>
</comment>
<feature type="transmembrane region" description="Helical" evidence="9">
    <location>
        <begin position="281"/>
        <end position="307"/>
    </location>
</feature>
<evidence type="ECO:0000256" key="8">
    <source>
        <dbReference type="ARBA" id="ARBA00023180"/>
    </source>
</evidence>
<feature type="transmembrane region" description="Helical" evidence="9">
    <location>
        <begin position="248"/>
        <end position="269"/>
    </location>
</feature>
<protein>
    <recommendedName>
        <fullName evidence="9">Amino acid transporter</fullName>
    </recommendedName>
</protein>
<proteinExistence type="inferred from homology"/>
<dbReference type="Pfam" id="PF00375">
    <property type="entry name" value="SDF"/>
    <property type="match status" value="1"/>
</dbReference>
<dbReference type="PRINTS" id="PR00173">
    <property type="entry name" value="EDTRNSPORT"/>
</dbReference>
<dbReference type="InterPro" id="IPR018107">
    <property type="entry name" value="Na-dicarboxylate_symporter_CS"/>
</dbReference>
<keyword evidence="4 9" id="KW-0812">Transmembrane</keyword>
<dbReference type="Proteomes" id="UP001307889">
    <property type="component" value="Chromosome 1"/>
</dbReference>
<keyword evidence="8" id="KW-0325">Glycoprotein</keyword>
<evidence type="ECO:0000256" key="4">
    <source>
        <dbReference type="ARBA" id="ARBA00022692"/>
    </source>
</evidence>
<keyword evidence="5 9" id="KW-0769">Symport</keyword>
<dbReference type="EMBL" id="AP028909">
    <property type="protein sequence ID" value="BES88039.1"/>
    <property type="molecule type" value="Genomic_DNA"/>
</dbReference>
<accession>A0ABN7A9R9</accession>
<reference evidence="10 11" key="1">
    <citation type="submission" date="2023-09" db="EMBL/GenBank/DDBJ databases">
        <title>Nesidiocoris tenuis whole genome shotgun sequence.</title>
        <authorList>
            <person name="Shibata T."/>
            <person name="Shimoda M."/>
            <person name="Kobayashi T."/>
            <person name="Uehara T."/>
        </authorList>
    </citation>
    <scope>NUCLEOTIDE SEQUENCE [LARGE SCALE GENOMIC DNA]</scope>
    <source>
        <strain evidence="10 11">Japan</strain>
    </source>
</reference>
<evidence type="ECO:0000313" key="10">
    <source>
        <dbReference type="EMBL" id="BES88039.1"/>
    </source>
</evidence>
<dbReference type="SUPFAM" id="SSF118215">
    <property type="entry name" value="Proton glutamate symport protein"/>
    <property type="match status" value="1"/>
</dbReference>
<dbReference type="PANTHER" id="PTHR11958:SF111">
    <property type="entry name" value="AMINO ACID TRANSPORTER"/>
    <property type="match status" value="1"/>
</dbReference>
<evidence type="ECO:0000256" key="9">
    <source>
        <dbReference type="RuleBase" id="RU361216"/>
    </source>
</evidence>
<dbReference type="PROSITE" id="PS00713">
    <property type="entry name" value="NA_DICARBOXYL_SYMP_1"/>
    <property type="match status" value="1"/>
</dbReference>
<keyword evidence="3 9" id="KW-0813">Transport</keyword>
<keyword evidence="11" id="KW-1185">Reference proteome</keyword>
<comment type="subcellular location">
    <subcellularLocation>
        <location evidence="1 9">Membrane</location>
        <topology evidence="1 9">Multi-pass membrane protein</topology>
    </subcellularLocation>
</comment>
<evidence type="ECO:0000256" key="6">
    <source>
        <dbReference type="ARBA" id="ARBA00022989"/>
    </source>
</evidence>
<sequence>MSNHVLLTIPEKSRFFRTVEIVRQSRAILSLSSKSFARFVLRPLNPSPDVIVLISYPGELFMRVLKLMILPFVISCLIMGTATLNISKNGKIAIRTMTYFFLTSMINVSLGMMLVLLIHPGDPGVRGFNSTVHSQEVKTIKPLDGFLDMGRNLVPDNLFQAAFEQTFTEYIPVSIKYEHVEHPNENASNIEVIQQANINRHLKFRDGTNTLGIIFFCLIFGCVLGTLGPQKYTVINFFNVIYEVLLKMLMGAIWFTPLGVGSIICGKIISLGQLSQTLTQLSWFIVAVAIGFGIYQFIIIQSIYYLFVRKNPYKYYFSFGPAIVTAFATASKSAALPITFRIMDENVKIDRRITRFILPIGTINMDGTALFLSASIIFIAQMNNIYLGMGELFTIGLSCTVASMSSATVPSAALVLVLMLCSTINAPTEDVSLLFAIDWFVDRLRTTNNLLGDCYACAVVEHLSKSELSVIEEEEAALKTNGQVSAVSNGNCVIDIGTTQTTNI</sequence>
<feature type="transmembrane region" description="Helical" evidence="9">
    <location>
        <begin position="210"/>
        <end position="228"/>
    </location>
</feature>
<feature type="transmembrane region" description="Helical" evidence="9">
    <location>
        <begin position="392"/>
        <end position="420"/>
    </location>
</feature>
<dbReference type="Gene3D" id="1.10.3860.10">
    <property type="entry name" value="Sodium:dicarboxylate symporter"/>
    <property type="match status" value="1"/>
</dbReference>
<evidence type="ECO:0000256" key="1">
    <source>
        <dbReference type="ARBA" id="ARBA00004141"/>
    </source>
</evidence>
<evidence type="ECO:0000256" key="2">
    <source>
        <dbReference type="ARBA" id="ARBA00006148"/>
    </source>
</evidence>
<feature type="transmembrane region" description="Helical" evidence="9">
    <location>
        <begin position="67"/>
        <end position="87"/>
    </location>
</feature>
<feature type="transmembrane region" description="Helical" evidence="9">
    <location>
        <begin position="99"/>
        <end position="118"/>
    </location>
</feature>
<dbReference type="PANTHER" id="PTHR11958">
    <property type="entry name" value="SODIUM/DICARBOXYLATE SYMPORTER-RELATED"/>
    <property type="match status" value="1"/>
</dbReference>
<gene>
    <name evidence="10" type="ORF">NTJ_00845</name>
</gene>
<organism evidence="10 11">
    <name type="scientific">Nesidiocoris tenuis</name>
    <dbReference type="NCBI Taxonomy" id="355587"/>
    <lineage>
        <taxon>Eukaryota</taxon>
        <taxon>Metazoa</taxon>
        <taxon>Ecdysozoa</taxon>
        <taxon>Arthropoda</taxon>
        <taxon>Hexapoda</taxon>
        <taxon>Insecta</taxon>
        <taxon>Pterygota</taxon>
        <taxon>Neoptera</taxon>
        <taxon>Paraneoptera</taxon>
        <taxon>Hemiptera</taxon>
        <taxon>Heteroptera</taxon>
        <taxon>Panheteroptera</taxon>
        <taxon>Cimicomorpha</taxon>
        <taxon>Miridae</taxon>
        <taxon>Dicyphina</taxon>
        <taxon>Nesidiocoris</taxon>
    </lineage>
</organism>
<name>A0ABN7A9R9_9HEMI</name>
<evidence type="ECO:0000256" key="5">
    <source>
        <dbReference type="ARBA" id="ARBA00022847"/>
    </source>
</evidence>
<dbReference type="InterPro" id="IPR001991">
    <property type="entry name" value="Na-dicarboxylate_symporter"/>
</dbReference>
<keyword evidence="7 9" id="KW-0472">Membrane</keyword>
<feature type="transmembrane region" description="Helical" evidence="9">
    <location>
        <begin position="356"/>
        <end position="380"/>
    </location>
</feature>
<feature type="transmembrane region" description="Helical" evidence="9">
    <location>
        <begin position="313"/>
        <end position="335"/>
    </location>
</feature>
<keyword evidence="6 9" id="KW-1133">Transmembrane helix</keyword>
<dbReference type="InterPro" id="IPR050746">
    <property type="entry name" value="DAACS"/>
</dbReference>
<evidence type="ECO:0000256" key="7">
    <source>
        <dbReference type="ARBA" id="ARBA00023136"/>
    </source>
</evidence>
<dbReference type="InterPro" id="IPR036458">
    <property type="entry name" value="Na:dicarbo_symporter_sf"/>
</dbReference>